<dbReference type="Proteomes" id="UP000585437">
    <property type="component" value="Unassembled WGS sequence"/>
</dbReference>
<dbReference type="AlphaFoldDB" id="A0A7X0JN21"/>
<feature type="compositionally biased region" description="Polar residues" evidence="1">
    <location>
        <begin position="1"/>
        <end position="12"/>
    </location>
</feature>
<gene>
    <name evidence="2" type="ORF">F4695_003440</name>
</gene>
<evidence type="ECO:0000313" key="3">
    <source>
        <dbReference type="Proteomes" id="UP000585437"/>
    </source>
</evidence>
<keyword evidence="3" id="KW-1185">Reference proteome</keyword>
<protein>
    <submittedName>
        <fullName evidence="2">Uncharacterized protein</fullName>
    </submittedName>
</protein>
<accession>A0A7X0JN21</accession>
<evidence type="ECO:0000256" key="1">
    <source>
        <dbReference type="SAM" id="MobiDB-lite"/>
    </source>
</evidence>
<feature type="region of interest" description="Disordered" evidence="1">
    <location>
        <begin position="1"/>
        <end position="23"/>
    </location>
</feature>
<name>A0A7X0JN21_9HYPH</name>
<reference evidence="2 3" key="1">
    <citation type="submission" date="2020-08" db="EMBL/GenBank/DDBJ databases">
        <title>The Agave Microbiome: Exploring the role of microbial communities in plant adaptations to desert environments.</title>
        <authorList>
            <person name="Partida-Martinez L.P."/>
        </authorList>
    </citation>
    <scope>NUCLEOTIDE SEQUENCE [LARGE SCALE GENOMIC DNA]</scope>
    <source>
        <strain evidence="2 3">AS3.12</strain>
    </source>
</reference>
<evidence type="ECO:0000313" key="2">
    <source>
        <dbReference type="EMBL" id="MBB6510054.1"/>
    </source>
</evidence>
<sequence length="46" mass="5218">MWMSIKKSNLHGSENLPKQAHPSQIHCINEHLALSNPDFRPAITKP</sequence>
<dbReference type="EMBL" id="JACHBU010000007">
    <property type="protein sequence ID" value="MBB6510054.1"/>
    <property type="molecule type" value="Genomic_DNA"/>
</dbReference>
<proteinExistence type="predicted"/>
<organism evidence="2 3">
    <name type="scientific">Rhizobium soli</name>
    <dbReference type="NCBI Taxonomy" id="424798"/>
    <lineage>
        <taxon>Bacteria</taxon>
        <taxon>Pseudomonadati</taxon>
        <taxon>Pseudomonadota</taxon>
        <taxon>Alphaproteobacteria</taxon>
        <taxon>Hyphomicrobiales</taxon>
        <taxon>Rhizobiaceae</taxon>
        <taxon>Rhizobium/Agrobacterium group</taxon>
        <taxon>Rhizobium</taxon>
    </lineage>
</organism>
<comment type="caution">
    <text evidence="2">The sequence shown here is derived from an EMBL/GenBank/DDBJ whole genome shotgun (WGS) entry which is preliminary data.</text>
</comment>